<keyword evidence="3" id="KW-1185">Reference proteome</keyword>
<dbReference type="Proteomes" id="UP000703269">
    <property type="component" value="Unassembled WGS sequence"/>
</dbReference>
<comment type="caution">
    <text evidence="2">The sequence shown here is derived from an EMBL/GenBank/DDBJ whole genome shotgun (WGS) entry which is preliminary data.</text>
</comment>
<feature type="compositionally biased region" description="Basic and acidic residues" evidence="1">
    <location>
        <begin position="296"/>
        <end position="309"/>
    </location>
</feature>
<evidence type="ECO:0000313" key="3">
    <source>
        <dbReference type="Proteomes" id="UP000703269"/>
    </source>
</evidence>
<proteinExistence type="predicted"/>
<evidence type="ECO:0000313" key="2">
    <source>
        <dbReference type="EMBL" id="GJE95400.1"/>
    </source>
</evidence>
<feature type="compositionally biased region" description="Basic and acidic residues" evidence="1">
    <location>
        <begin position="185"/>
        <end position="195"/>
    </location>
</feature>
<dbReference type="AlphaFoldDB" id="A0A9P3GKW3"/>
<accession>A0A9P3GKW3</accession>
<protein>
    <submittedName>
        <fullName evidence="2">Uncharacterized protein</fullName>
    </submittedName>
</protein>
<dbReference type="EMBL" id="BPQB01000048">
    <property type="protein sequence ID" value="GJE95400.1"/>
    <property type="molecule type" value="Genomic_DNA"/>
</dbReference>
<reference evidence="2 3" key="1">
    <citation type="submission" date="2021-08" db="EMBL/GenBank/DDBJ databases">
        <title>Draft Genome Sequence of Phanerochaete sordida strain YK-624.</title>
        <authorList>
            <person name="Mori T."/>
            <person name="Dohra H."/>
            <person name="Suzuki T."/>
            <person name="Kawagishi H."/>
            <person name="Hirai H."/>
        </authorList>
    </citation>
    <scope>NUCLEOTIDE SEQUENCE [LARGE SCALE GENOMIC DNA]</scope>
    <source>
        <strain evidence="2 3">YK-624</strain>
    </source>
</reference>
<name>A0A9P3GKW3_9APHY</name>
<feature type="compositionally biased region" description="Polar residues" evidence="1">
    <location>
        <begin position="103"/>
        <end position="122"/>
    </location>
</feature>
<feature type="region of interest" description="Disordered" evidence="1">
    <location>
        <begin position="218"/>
        <end position="324"/>
    </location>
</feature>
<organism evidence="2 3">
    <name type="scientific">Phanerochaete sordida</name>
    <dbReference type="NCBI Taxonomy" id="48140"/>
    <lineage>
        <taxon>Eukaryota</taxon>
        <taxon>Fungi</taxon>
        <taxon>Dikarya</taxon>
        <taxon>Basidiomycota</taxon>
        <taxon>Agaricomycotina</taxon>
        <taxon>Agaricomycetes</taxon>
        <taxon>Polyporales</taxon>
        <taxon>Phanerochaetaceae</taxon>
        <taxon>Phanerochaete</taxon>
    </lineage>
</organism>
<gene>
    <name evidence="2" type="ORF">PsYK624_115840</name>
</gene>
<feature type="compositionally biased region" description="Low complexity" evidence="1">
    <location>
        <begin position="313"/>
        <end position="324"/>
    </location>
</feature>
<feature type="region of interest" description="Disordered" evidence="1">
    <location>
        <begin position="91"/>
        <end position="205"/>
    </location>
</feature>
<evidence type="ECO:0000256" key="1">
    <source>
        <dbReference type="SAM" id="MobiDB-lite"/>
    </source>
</evidence>
<feature type="region of interest" description="Disordered" evidence="1">
    <location>
        <begin position="1"/>
        <end position="39"/>
    </location>
</feature>
<sequence length="324" mass="33308">MPERKGDAEDDREIDESLPSGICADEQDTNECRRSSSSLSYVTNPRYLDAAEARPSAPLESGDRALLSANRVTIEDNTAHVDEASASVIVADEGTSAEEQHGGISSNTETPRPPSTAVQESVLTLDGPRGISDVSLAGEPIGPGVDDAQADRGPGGNTAGDGSLTEHQEPGRASVAMGDPSSPTAKDKLDERGPQDEPALSLADGVDIASQAALVQPSFAETSLSSDDRSSSPGEGEESSEYGITSVPFRTDAGEKAPSDSDAGPASAVVAECVGDRLEDASLDEVTQSGPGASLERGDGADFRPRLGETRNTSPPSSSPTSKE</sequence>
<feature type="compositionally biased region" description="Low complexity" evidence="1">
    <location>
        <begin position="260"/>
        <end position="271"/>
    </location>
</feature>